<comment type="subcellular location">
    <subcellularLocation>
        <location evidence="3">Cytoplasm</location>
    </subcellularLocation>
</comment>
<accession>A0A839T6V5</accession>
<dbReference type="PANTHER" id="PTHR11085:SF10">
    <property type="entry name" value="NAD-DEPENDENT PROTEIN DEACYLASE SIRTUIN-5, MITOCHONDRIAL-RELATED"/>
    <property type="match status" value="1"/>
</dbReference>
<evidence type="ECO:0000256" key="2">
    <source>
        <dbReference type="ARBA" id="ARBA00023027"/>
    </source>
</evidence>
<evidence type="ECO:0000313" key="6">
    <source>
        <dbReference type="EMBL" id="MBB3104809.1"/>
    </source>
</evidence>
<feature type="binding site" evidence="3 4">
    <location>
        <position position="164"/>
    </location>
    <ligand>
        <name>Zn(2+)</name>
        <dbReference type="ChEBI" id="CHEBI:29105"/>
    </ligand>
</feature>
<keyword evidence="3" id="KW-0963">Cytoplasm</keyword>
<comment type="function">
    <text evidence="3">NAD-dependent lysine deacetylase and desuccinylase that specifically removes acetyl and succinyl groups on target proteins. Modulates the activities of several proteins which are inactive in their acylated form.</text>
</comment>
<dbReference type="EMBL" id="JACHXI010000020">
    <property type="protein sequence ID" value="MBB3104809.1"/>
    <property type="molecule type" value="Genomic_DNA"/>
</dbReference>
<feature type="binding site" evidence="3">
    <location>
        <position position="76"/>
    </location>
    <ligand>
        <name>substrate</name>
    </ligand>
</feature>
<evidence type="ECO:0000256" key="4">
    <source>
        <dbReference type="PROSITE-ProRule" id="PRU00236"/>
    </source>
</evidence>
<proteinExistence type="inferred from homology"/>
<feature type="binding site" evidence="3 4">
    <location>
        <position position="133"/>
    </location>
    <ligand>
        <name>Zn(2+)</name>
        <dbReference type="ChEBI" id="CHEBI:29105"/>
    </ligand>
</feature>
<keyword evidence="7" id="KW-1185">Reference proteome</keyword>
<comment type="catalytic activity">
    <reaction evidence="3">
        <text>N(6)-succinyl-L-lysyl-[protein] + NAD(+) + H2O = 2''-O-succinyl-ADP-D-ribose + nicotinamide + L-lysyl-[protein]</text>
        <dbReference type="Rhea" id="RHEA:47668"/>
        <dbReference type="Rhea" id="RHEA-COMP:9752"/>
        <dbReference type="Rhea" id="RHEA-COMP:11877"/>
        <dbReference type="ChEBI" id="CHEBI:15377"/>
        <dbReference type="ChEBI" id="CHEBI:17154"/>
        <dbReference type="ChEBI" id="CHEBI:29969"/>
        <dbReference type="ChEBI" id="CHEBI:57540"/>
        <dbReference type="ChEBI" id="CHEBI:87830"/>
        <dbReference type="ChEBI" id="CHEBI:87832"/>
    </reaction>
</comment>
<dbReference type="RefSeq" id="WP_183167652.1">
    <property type="nucleotide sequence ID" value="NZ_JACHXI010000020.1"/>
</dbReference>
<comment type="domain">
    <text evidence="3">2 residues (Tyr-73 and Arg-76) present in a large hydrophobic pocket are probably involved in substrate specificity. They are important for desuccinylation activity, but dispensable for deacetylation activity.</text>
</comment>
<keyword evidence="3 4" id="KW-0479">Metal-binding</keyword>
<comment type="caution">
    <text evidence="3">Lacks conserved residue(s) required for the propagation of feature annotation.</text>
</comment>
<feature type="binding site" evidence="3">
    <location>
        <position position="245"/>
    </location>
    <ligand>
        <name>NAD(+)</name>
        <dbReference type="ChEBI" id="CHEBI:57540"/>
    </ligand>
</feature>
<dbReference type="GO" id="GO:0005737">
    <property type="term" value="C:cytoplasm"/>
    <property type="evidence" value="ECO:0007669"/>
    <property type="project" value="UniProtKB-SubCell"/>
</dbReference>
<feature type="binding site" evidence="3">
    <location>
        <position position="73"/>
    </location>
    <ligand>
        <name>substrate</name>
    </ligand>
</feature>
<dbReference type="Pfam" id="PF02146">
    <property type="entry name" value="SIR2"/>
    <property type="match status" value="1"/>
</dbReference>
<dbReference type="Gene3D" id="3.40.50.1220">
    <property type="entry name" value="TPP-binding domain"/>
    <property type="match status" value="1"/>
</dbReference>
<reference evidence="6 7" key="1">
    <citation type="submission" date="2020-08" db="EMBL/GenBank/DDBJ databases">
        <title>Genomic Encyclopedia of Type Strains, Phase III (KMG-III): the genomes of soil and plant-associated and newly described type strains.</title>
        <authorList>
            <person name="Whitman W."/>
        </authorList>
    </citation>
    <scope>NUCLEOTIDE SEQUENCE [LARGE SCALE GENOMIC DNA]</scope>
    <source>
        <strain evidence="6 7">CECT 4462</strain>
    </source>
</reference>
<dbReference type="CDD" id="cd01412">
    <property type="entry name" value="SIRT5_Af1_CobB"/>
    <property type="match status" value="1"/>
</dbReference>
<evidence type="ECO:0000256" key="1">
    <source>
        <dbReference type="ARBA" id="ARBA00022679"/>
    </source>
</evidence>
<organism evidence="6 7">
    <name type="scientific">Azomonas macrocytogenes</name>
    <name type="common">Azotobacter macrocytogenes</name>
    <dbReference type="NCBI Taxonomy" id="69962"/>
    <lineage>
        <taxon>Bacteria</taxon>
        <taxon>Pseudomonadati</taxon>
        <taxon>Pseudomonadota</taxon>
        <taxon>Gammaproteobacteria</taxon>
        <taxon>Pseudomonadales</taxon>
        <taxon>Pseudomonadaceae</taxon>
        <taxon>Azomonas</taxon>
    </lineage>
</organism>
<gene>
    <name evidence="3" type="primary">cobB</name>
    <name evidence="6" type="ORF">FHR87_003235</name>
</gene>
<comment type="catalytic activity">
    <reaction evidence="3">
        <text>N(6)-acetyl-L-lysyl-[protein] + NAD(+) + H2O = 2''-O-acetyl-ADP-D-ribose + nicotinamide + L-lysyl-[protein]</text>
        <dbReference type="Rhea" id="RHEA:43636"/>
        <dbReference type="Rhea" id="RHEA-COMP:9752"/>
        <dbReference type="Rhea" id="RHEA-COMP:10731"/>
        <dbReference type="ChEBI" id="CHEBI:15377"/>
        <dbReference type="ChEBI" id="CHEBI:17154"/>
        <dbReference type="ChEBI" id="CHEBI:29969"/>
        <dbReference type="ChEBI" id="CHEBI:57540"/>
        <dbReference type="ChEBI" id="CHEBI:61930"/>
        <dbReference type="ChEBI" id="CHEBI:83767"/>
        <dbReference type="EC" id="2.3.1.286"/>
    </reaction>
</comment>
<comment type="cofactor">
    <cofactor evidence="3">
        <name>Zn(2+)</name>
        <dbReference type="ChEBI" id="CHEBI:29105"/>
    </cofactor>
    <text evidence="3">Binds 1 zinc ion per subunit.</text>
</comment>
<evidence type="ECO:0000256" key="3">
    <source>
        <dbReference type="HAMAP-Rule" id="MF_01121"/>
    </source>
</evidence>
<comment type="similarity">
    <text evidence="3">Belongs to the sirtuin family. Class III subfamily.</text>
</comment>
<dbReference type="EC" id="2.3.1.286" evidence="3"/>
<dbReference type="GO" id="GO:0017136">
    <property type="term" value="F:histone deacetylase activity, NAD-dependent"/>
    <property type="evidence" value="ECO:0007669"/>
    <property type="project" value="TreeGrafter"/>
</dbReference>
<name>A0A839T6V5_AZOMA</name>
<keyword evidence="6" id="KW-0378">Hydrolase</keyword>
<dbReference type="NCBIfam" id="NF001753">
    <property type="entry name" value="PRK00481.1-3"/>
    <property type="match status" value="1"/>
</dbReference>
<dbReference type="GO" id="GO:0036054">
    <property type="term" value="F:protein-malonyllysine demalonylase activity"/>
    <property type="evidence" value="ECO:0007669"/>
    <property type="project" value="InterPro"/>
</dbReference>
<sequence>MGAGSFGSIPLELIEGLRSSRHVVVFTGAGVSAESGVPTFRDALTGLWARYDPLALATPEAFQQDPDLVWGWYEWRRLRTLQASPNPAHHAIAELARRVPRLTLITQNVDDLHERAGCQDVLHLHGSLHHPRCFNCAAAFNGLLETTNEPPVEKRQSPPCCPICSGPVRPGVVWFGEALPEKAMHEAFAAASECDLLLSVGTSGAVYPAALIPSLAWQGGALVAHINPQPSSLHSVREYNLTGFAGEVLPALLDAVF</sequence>
<feature type="binding site" evidence="3">
    <location>
        <begin position="201"/>
        <end position="203"/>
    </location>
    <ligand>
        <name>NAD(+)</name>
        <dbReference type="ChEBI" id="CHEBI:57540"/>
    </ligand>
</feature>
<keyword evidence="2 3" id="KW-0520">NAD</keyword>
<dbReference type="GO" id="GO:0008270">
    <property type="term" value="F:zinc ion binding"/>
    <property type="evidence" value="ECO:0007669"/>
    <property type="project" value="UniProtKB-UniRule"/>
</dbReference>
<dbReference type="Proteomes" id="UP000549250">
    <property type="component" value="Unassembled WGS sequence"/>
</dbReference>
<feature type="binding site" evidence="3">
    <location>
        <begin position="107"/>
        <end position="110"/>
    </location>
    <ligand>
        <name>NAD(+)</name>
        <dbReference type="ChEBI" id="CHEBI:57540"/>
    </ligand>
</feature>
<feature type="binding site" evidence="3">
    <location>
        <begin position="227"/>
        <end position="229"/>
    </location>
    <ligand>
        <name>NAD(+)</name>
        <dbReference type="ChEBI" id="CHEBI:57540"/>
    </ligand>
</feature>
<dbReference type="PANTHER" id="PTHR11085">
    <property type="entry name" value="NAD-DEPENDENT PROTEIN DEACYLASE SIRTUIN-5, MITOCHONDRIAL-RELATED"/>
    <property type="match status" value="1"/>
</dbReference>
<dbReference type="InterPro" id="IPR026591">
    <property type="entry name" value="Sirtuin_cat_small_dom_sf"/>
</dbReference>
<dbReference type="Gene3D" id="3.30.1600.10">
    <property type="entry name" value="SIR2/SIRT2 'Small Domain"/>
    <property type="match status" value="1"/>
</dbReference>
<dbReference type="AlphaFoldDB" id="A0A839T6V5"/>
<keyword evidence="3 4" id="KW-0862">Zinc</keyword>
<dbReference type="InterPro" id="IPR026590">
    <property type="entry name" value="Ssirtuin_cat_dom"/>
</dbReference>
<evidence type="ECO:0000313" key="7">
    <source>
        <dbReference type="Proteomes" id="UP000549250"/>
    </source>
</evidence>
<feature type="binding site" evidence="3 4">
    <location>
        <position position="136"/>
    </location>
    <ligand>
        <name>Zn(2+)</name>
        <dbReference type="ChEBI" id="CHEBI:29105"/>
    </ligand>
</feature>
<dbReference type="InterPro" id="IPR050134">
    <property type="entry name" value="NAD-dep_sirtuin_deacylases"/>
</dbReference>
<comment type="caution">
    <text evidence="6">The sequence shown here is derived from an EMBL/GenBank/DDBJ whole genome shotgun (WGS) entry which is preliminary data.</text>
</comment>
<dbReference type="InterPro" id="IPR027546">
    <property type="entry name" value="Sirtuin_class_III"/>
</dbReference>
<protein>
    <recommendedName>
        <fullName evidence="3">NAD-dependent protein deacylase</fullName>
        <ecNumber evidence="3">2.3.1.286</ecNumber>
    </recommendedName>
    <alternativeName>
        <fullName evidence="3">Regulatory protein SIR2 homolog</fullName>
    </alternativeName>
</protein>
<dbReference type="GO" id="GO:0036055">
    <property type="term" value="F:protein-succinyllysine desuccinylase activity"/>
    <property type="evidence" value="ECO:0007669"/>
    <property type="project" value="UniProtKB-UniRule"/>
</dbReference>
<dbReference type="InterPro" id="IPR003000">
    <property type="entry name" value="Sirtuin"/>
</dbReference>
<dbReference type="GO" id="GO:0070403">
    <property type="term" value="F:NAD+ binding"/>
    <property type="evidence" value="ECO:0007669"/>
    <property type="project" value="UniProtKB-UniRule"/>
</dbReference>
<feature type="binding site" evidence="3 4">
    <location>
        <position position="161"/>
    </location>
    <ligand>
        <name>Zn(2+)</name>
        <dbReference type="ChEBI" id="CHEBI:29105"/>
    </ligand>
</feature>
<dbReference type="SUPFAM" id="SSF52467">
    <property type="entry name" value="DHS-like NAD/FAD-binding domain"/>
    <property type="match status" value="1"/>
</dbReference>
<dbReference type="InterPro" id="IPR029035">
    <property type="entry name" value="DHS-like_NAD/FAD-binding_dom"/>
</dbReference>
<dbReference type="PROSITE" id="PS50305">
    <property type="entry name" value="SIRTUIN"/>
    <property type="match status" value="1"/>
</dbReference>
<keyword evidence="1" id="KW-0808">Transferase</keyword>
<feature type="active site" description="Proton acceptor" evidence="3 4">
    <location>
        <position position="125"/>
    </location>
</feature>
<evidence type="ECO:0000259" key="5">
    <source>
        <dbReference type="PROSITE" id="PS50305"/>
    </source>
</evidence>
<feature type="domain" description="Deacetylase sirtuin-type" evidence="5">
    <location>
        <begin position="3"/>
        <end position="257"/>
    </location>
</feature>
<dbReference type="HAMAP" id="MF_01121">
    <property type="entry name" value="Sirtuin_ClassIII"/>
    <property type="match status" value="1"/>
</dbReference>